<accession>A0ABP4P4R9</accession>
<comment type="caution">
    <text evidence="2">The sequence shown here is derived from an EMBL/GenBank/DDBJ whole genome shotgun (WGS) entry which is preliminary data.</text>
</comment>
<reference evidence="3" key="1">
    <citation type="journal article" date="2019" name="Int. J. Syst. Evol. Microbiol.">
        <title>The Global Catalogue of Microorganisms (GCM) 10K type strain sequencing project: providing services to taxonomists for standard genome sequencing and annotation.</title>
        <authorList>
            <consortium name="The Broad Institute Genomics Platform"/>
            <consortium name="The Broad Institute Genome Sequencing Center for Infectious Disease"/>
            <person name="Wu L."/>
            <person name="Ma J."/>
        </authorList>
    </citation>
    <scope>NUCLEOTIDE SEQUENCE [LARGE SCALE GENOMIC DNA]</scope>
    <source>
        <strain evidence="3">JCM 15933</strain>
    </source>
</reference>
<evidence type="ECO:0000313" key="3">
    <source>
        <dbReference type="Proteomes" id="UP001501470"/>
    </source>
</evidence>
<organism evidence="2 3">
    <name type="scientific">Dactylosporangium maewongense</name>
    <dbReference type="NCBI Taxonomy" id="634393"/>
    <lineage>
        <taxon>Bacteria</taxon>
        <taxon>Bacillati</taxon>
        <taxon>Actinomycetota</taxon>
        <taxon>Actinomycetes</taxon>
        <taxon>Micromonosporales</taxon>
        <taxon>Micromonosporaceae</taxon>
        <taxon>Dactylosporangium</taxon>
    </lineage>
</organism>
<keyword evidence="1" id="KW-1133">Transmembrane helix</keyword>
<gene>
    <name evidence="2" type="ORF">GCM10009827_114590</name>
</gene>
<feature type="transmembrane region" description="Helical" evidence="1">
    <location>
        <begin position="50"/>
        <end position="77"/>
    </location>
</feature>
<dbReference type="EMBL" id="BAAAQD010000051">
    <property type="protein sequence ID" value="GAA1573766.1"/>
    <property type="molecule type" value="Genomic_DNA"/>
</dbReference>
<evidence type="ECO:0008006" key="4">
    <source>
        <dbReference type="Google" id="ProtNLM"/>
    </source>
</evidence>
<dbReference type="InterPro" id="IPR021401">
    <property type="entry name" value="DUF3040"/>
</dbReference>
<evidence type="ECO:0000256" key="1">
    <source>
        <dbReference type="SAM" id="Phobius"/>
    </source>
</evidence>
<dbReference type="Proteomes" id="UP001501470">
    <property type="component" value="Unassembled WGS sequence"/>
</dbReference>
<keyword evidence="1" id="KW-0472">Membrane</keyword>
<keyword evidence="1" id="KW-0812">Transmembrane</keyword>
<dbReference type="Pfam" id="PF11239">
    <property type="entry name" value="DUF3040"/>
    <property type="match status" value="1"/>
</dbReference>
<name>A0ABP4P4R9_9ACTN</name>
<evidence type="ECO:0000313" key="2">
    <source>
        <dbReference type="EMBL" id="GAA1573766.1"/>
    </source>
</evidence>
<proteinExistence type="predicted"/>
<protein>
    <recommendedName>
        <fullName evidence="4">DUF3040 domain-containing protein</fullName>
    </recommendedName>
</protein>
<dbReference type="RefSeq" id="WP_344514966.1">
    <property type="nucleotide sequence ID" value="NZ_BAAAQD010000051.1"/>
</dbReference>
<keyword evidence="3" id="KW-1185">Reference proteome</keyword>
<sequence length="99" mass="11040">MSGPWRPEERPILAEIQRHIEADDPRFTAGFVSLRPCPPREYRSRTRRRIGCVAVVSGVVLVTWLWLGWFVAAMFGLESAVMGLLMALGRDAAREAAAS</sequence>